<keyword evidence="9" id="KW-1185">Reference proteome</keyword>
<evidence type="ECO:0000256" key="3">
    <source>
        <dbReference type="ARBA" id="ARBA00022553"/>
    </source>
</evidence>
<evidence type="ECO:0000259" key="7">
    <source>
        <dbReference type="PROSITE" id="PS50109"/>
    </source>
</evidence>
<keyword evidence="6" id="KW-0902">Two-component regulatory system</keyword>
<dbReference type="PANTHER" id="PTHR45453:SF1">
    <property type="entry name" value="PHOSPHATE REGULON SENSOR PROTEIN PHOR"/>
    <property type="match status" value="1"/>
</dbReference>
<evidence type="ECO:0000256" key="2">
    <source>
        <dbReference type="ARBA" id="ARBA00012438"/>
    </source>
</evidence>
<dbReference type="GO" id="GO:0004721">
    <property type="term" value="F:phosphoprotein phosphatase activity"/>
    <property type="evidence" value="ECO:0007669"/>
    <property type="project" value="TreeGrafter"/>
</dbReference>
<keyword evidence="5" id="KW-0418">Kinase</keyword>
<reference evidence="8 9" key="1">
    <citation type="submission" date="2019-11" db="EMBL/GenBank/DDBJ databases">
        <title>Whole-genome sequence of the anaerobic purple sulfur bacterium Allochromatium palmeri DSM 15591.</title>
        <authorList>
            <person name="Kyndt J.A."/>
            <person name="Meyer T.E."/>
        </authorList>
    </citation>
    <scope>NUCLEOTIDE SEQUENCE [LARGE SCALE GENOMIC DNA]</scope>
    <source>
        <strain evidence="8 9">DSM 15591</strain>
    </source>
</reference>
<evidence type="ECO:0000256" key="6">
    <source>
        <dbReference type="ARBA" id="ARBA00023012"/>
    </source>
</evidence>
<gene>
    <name evidence="8" type="ORF">GJ668_10720</name>
</gene>
<dbReference type="Gene3D" id="3.30.565.10">
    <property type="entry name" value="Histidine kinase-like ATPase, C-terminal domain"/>
    <property type="match status" value="1"/>
</dbReference>
<dbReference type="OrthoDB" id="9804645at2"/>
<dbReference type="EMBL" id="WNKT01000020">
    <property type="protein sequence ID" value="MTW21561.1"/>
    <property type="molecule type" value="Genomic_DNA"/>
</dbReference>
<evidence type="ECO:0000256" key="1">
    <source>
        <dbReference type="ARBA" id="ARBA00000085"/>
    </source>
</evidence>
<dbReference type="InterPro" id="IPR050351">
    <property type="entry name" value="BphY/WalK/GraS-like"/>
</dbReference>
<protein>
    <recommendedName>
        <fullName evidence="2">histidine kinase</fullName>
        <ecNumber evidence="2">2.7.13.3</ecNumber>
    </recommendedName>
</protein>
<dbReference type="AlphaFoldDB" id="A0A6N8ED88"/>
<dbReference type="Pfam" id="PF02518">
    <property type="entry name" value="HATPase_c"/>
    <property type="match status" value="1"/>
</dbReference>
<sequence>MEGLEIDAQTRVVASREGAWIRVSVEDTAPGVEPEALERLFDRFYRVEASRSRAKGGAGLGLAICRNIIEAHRGRILARAADAGGLAIDIRLPASDD</sequence>
<evidence type="ECO:0000313" key="9">
    <source>
        <dbReference type="Proteomes" id="UP000434044"/>
    </source>
</evidence>
<evidence type="ECO:0000313" key="8">
    <source>
        <dbReference type="EMBL" id="MTW21561.1"/>
    </source>
</evidence>
<name>A0A6N8ED88_9GAMM</name>
<proteinExistence type="predicted"/>
<comment type="catalytic activity">
    <reaction evidence="1">
        <text>ATP + protein L-histidine = ADP + protein N-phospho-L-histidine.</text>
        <dbReference type="EC" id="2.7.13.3"/>
    </reaction>
</comment>
<keyword evidence="4" id="KW-0808">Transferase</keyword>
<dbReference type="GO" id="GO:0005886">
    <property type="term" value="C:plasma membrane"/>
    <property type="evidence" value="ECO:0007669"/>
    <property type="project" value="TreeGrafter"/>
</dbReference>
<organism evidence="8 9">
    <name type="scientific">Allochromatium palmeri</name>
    <dbReference type="NCBI Taxonomy" id="231048"/>
    <lineage>
        <taxon>Bacteria</taxon>
        <taxon>Pseudomonadati</taxon>
        <taxon>Pseudomonadota</taxon>
        <taxon>Gammaproteobacteria</taxon>
        <taxon>Chromatiales</taxon>
        <taxon>Chromatiaceae</taxon>
        <taxon>Allochromatium</taxon>
    </lineage>
</organism>
<dbReference type="PROSITE" id="PS50109">
    <property type="entry name" value="HIS_KIN"/>
    <property type="match status" value="1"/>
</dbReference>
<comment type="caution">
    <text evidence="8">The sequence shown here is derived from an EMBL/GenBank/DDBJ whole genome shotgun (WGS) entry which is preliminary data.</text>
</comment>
<dbReference type="EC" id="2.7.13.3" evidence="2"/>
<keyword evidence="3" id="KW-0597">Phosphoprotein</keyword>
<evidence type="ECO:0000256" key="4">
    <source>
        <dbReference type="ARBA" id="ARBA00022679"/>
    </source>
</evidence>
<dbReference type="InterPro" id="IPR004358">
    <property type="entry name" value="Sig_transdc_His_kin-like_C"/>
</dbReference>
<dbReference type="InterPro" id="IPR036890">
    <property type="entry name" value="HATPase_C_sf"/>
</dbReference>
<dbReference type="PRINTS" id="PR00344">
    <property type="entry name" value="BCTRLSENSOR"/>
</dbReference>
<dbReference type="PANTHER" id="PTHR45453">
    <property type="entry name" value="PHOSPHATE REGULON SENSOR PROTEIN PHOR"/>
    <property type="match status" value="1"/>
</dbReference>
<feature type="domain" description="Histidine kinase" evidence="7">
    <location>
        <begin position="1"/>
        <end position="96"/>
    </location>
</feature>
<dbReference type="InterPro" id="IPR003594">
    <property type="entry name" value="HATPase_dom"/>
</dbReference>
<accession>A0A6N8ED88</accession>
<dbReference type="SUPFAM" id="SSF55874">
    <property type="entry name" value="ATPase domain of HSP90 chaperone/DNA topoisomerase II/histidine kinase"/>
    <property type="match status" value="1"/>
</dbReference>
<dbReference type="Proteomes" id="UP000434044">
    <property type="component" value="Unassembled WGS sequence"/>
</dbReference>
<dbReference type="RefSeq" id="WP_155450143.1">
    <property type="nucleotide sequence ID" value="NZ_WNKT01000020.1"/>
</dbReference>
<dbReference type="GO" id="GO:0000155">
    <property type="term" value="F:phosphorelay sensor kinase activity"/>
    <property type="evidence" value="ECO:0007669"/>
    <property type="project" value="TreeGrafter"/>
</dbReference>
<dbReference type="GO" id="GO:0016036">
    <property type="term" value="P:cellular response to phosphate starvation"/>
    <property type="evidence" value="ECO:0007669"/>
    <property type="project" value="TreeGrafter"/>
</dbReference>
<dbReference type="SMART" id="SM00387">
    <property type="entry name" value="HATPase_c"/>
    <property type="match status" value="1"/>
</dbReference>
<dbReference type="InterPro" id="IPR005467">
    <property type="entry name" value="His_kinase_dom"/>
</dbReference>
<evidence type="ECO:0000256" key="5">
    <source>
        <dbReference type="ARBA" id="ARBA00022777"/>
    </source>
</evidence>